<evidence type="ECO:0000259" key="2">
    <source>
        <dbReference type="Pfam" id="PF06181"/>
    </source>
</evidence>
<dbReference type="EMBL" id="QXJC01000001">
    <property type="protein sequence ID" value="RID99553.1"/>
    <property type="molecule type" value="Genomic_DNA"/>
</dbReference>
<feature type="domain" description="Urate oxidase N-terminal" evidence="2">
    <location>
        <begin position="80"/>
        <end position="159"/>
    </location>
</feature>
<proteinExistence type="predicted"/>
<evidence type="ECO:0000313" key="4">
    <source>
        <dbReference type="Proteomes" id="UP000266302"/>
    </source>
</evidence>
<reference evidence="3 4" key="1">
    <citation type="submission" date="2018-09" db="EMBL/GenBank/DDBJ databases">
        <title>Draft genome of Simplicispira sp. NY-02.</title>
        <authorList>
            <person name="Im W.T."/>
        </authorList>
    </citation>
    <scope>NUCLEOTIDE SEQUENCE [LARGE SCALE GENOMIC DNA]</scope>
    <source>
        <strain evidence="3 4">NY-02</strain>
    </source>
</reference>
<gene>
    <name evidence="3" type="ORF">D3F03_03850</name>
</gene>
<feature type="transmembrane region" description="Helical" evidence="1">
    <location>
        <begin position="147"/>
        <end position="167"/>
    </location>
</feature>
<dbReference type="RefSeq" id="WP_119108001.1">
    <property type="nucleotide sequence ID" value="NZ_QXJC01000001.1"/>
</dbReference>
<dbReference type="Pfam" id="PF06181">
    <property type="entry name" value="Urate_ox_N"/>
    <property type="match status" value="1"/>
</dbReference>
<evidence type="ECO:0000256" key="1">
    <source>
        <dbReference type="SAM" id="Phobius"/>
    </source>
</evidence>
<comment type="caution">
    <text evidence="3">The sequence shown here is derived from an EMBL/GenBank/DDBJ whole genome shotgun (WGS) entry which is preliminary data.</text>
</comment>
<dbReference type="AlphaFoldDB" id="A0A398CKV7"/>
<keyword evidence="1" id="KW-0812">Transmembrane</keyword>
<dbReference type="OrthoDB" id="9787495at2"/>
<keyword evidence="1" id="KW-1133">Transmembrane helix</keyword>
<feature type="transmembrane region" description="Helical" evidence="1">
    <location>
        <begin position="62"/>
        <end position="81"/>
    </location>
</feature>
<feature type="transmembrane region" description="Helical" evidence="1">
    <location>
        <begin position="93"/>
        <end position="115"/>
    </location>
</feature>
<protein>
    <recommendedName>
        <fullName evidence="2">Urate oxidase N-terminal domain-containing protein</fullName>
    </recommendedName>
</protein>
<organism evidence="3 4">
    <name type="scientific">Simplicispira hankyongi</name>
    <dbReference type="NCBI Taxonomy" id="2315688"/>
    <lineage>
        <taxon>Bacteria</taxon>
        <taxon>Pseudomonadati</taxon>
        <taxon>Pseudomonadota</taxon>
        <taxon>Betaproteobacteria</taxon>
        <taxon>Burkholderiales</taxon>
        <taxon>Comamonadaceae</taxon>
        <taxon>Simplicispira</taxon>
    </lineage>
</organism>
<accession>A0A398CKV7</accession>
<dbReference type="InterPro" id="IPR010389">
    <property type="entry name" value="Urate_ox_N"/>
</dbReference>
<dbReference type="Proteomes" id="UP000266302">
    <property type="component" value="Unassembled WGS sequence"/>
</dbReference>
<sequence length="168" mass="18706">MDSLSIDLLLRWGHFIAGVIWVGHNYSSVIQRPNWRALSAADLIDDQSPRFQALLHREHGTFRWASVVAWSAGMLMLWRYGWLMGAITLQGTLAPIGIGMYIGTLMMANVWLVLWPHQQKVLGLKPASIAERVRCSRITHLSSRTNTMLSIPLLFFMAAGAHGGLLAG</sequence>
<keyword evidence="1" id="KW-0472">Membrane</keyword>
<keyword evidence="4" id="KW-1185">Reference proteome</keyword>
<name>A0A398CKV7_9BURK</name>
<evidence type="ECO:0000313" key="3">
    <source>
        <dbReference type="EMBL" id="RID99553.1"/>
    </source>
</evidence>